<dbReference type="Proteomes" id="UP000663853">
    <property type="component" value="Unassembled WGS sequence"/>
</dbReference>
<evidence type="ECO:0000313" key="2">
    <source>
        <dbReference type="Proteomes" id="UP000663853"/>
    </source>
</evidence>
<proteinExistence type="predicted"/>
<organism evidence="1 2">
    <name type="scientific">Rhizoctonia solani</name>
    <dbReference type="NCBI Taxonomy" id="456999"/>
    <lineage>
        <taxon>Eukaryota</taxon>
        <taxon>Fungi</taxon>
        <taxon>Dikarya</taxon>
        <taxon>Basidiomycota</taxon>
        <taxon>Agaricomycotina</taxon>
        <taxon>Agaricomycetes</taxon>
        <taxon>Cantharellales</taxon>
        <taxon>Ceratobasidiaceae</taxon>
        <taxon>Rhizoctonia</taxon>
    </lineage>
</organism>
<protein>
    <submittedName>
        <fullName evidence="1">Uncharacterized protein</fullName>
    </submittedName>
</protein>
<dbReference type="EMBL" id="CAJMXA010001224">
    <property type="protein sequence ID" value="CAE6455120.1"/>
    <property type="molecule type" value="Genomic_DNA"/>
</dbReference>
<accession>A0A8H3GKD9</accession>
<name>A0A8H3GKD9_9AGAM</name>
<sequence length="570" mass="64236">MVRPQTRITRLIVLSSCLSPSHHHPNTQHVITSNKSSAMSFHAERRVVLSAEATRAGQEAVRKVSRLGTEGNVSTFRDLARGVDISTVNSALRLSLDPTTISHLTKNGSAVIKGCVYLMRAAATKDSKFASAFDFEYGYNCFRLLVATFNLCLLERSNKLGEALKTYATQPDTDMHTVISVALSSVIENQVKFLTTGCDSDSIFGWSLSTGRSRQSPLLTQVDTLVLLNLIWDLRKNYLQAMLSTPPPALSGLIFLFLRSISEQHSPKVPDRELLKLKLNELALRYLLIGEDHWNQHETMGEILGEIDSADHLWGKAPKYVDTEDSRCILQAFINTVCRSKRSKKVFAMKTPYILMRLIVLSVESRAQDLLPDVMQLSIDYTWDMVLFLKGQEGTGPLVRGMFSSFGIIFNPTHDRPYRLTRHIQGVLNAMHKEDLLDLAAVVIAGLKPDLRWSLQSEDNISTLQYLLTFFTLLNKIIPTDRLASCFQDYVLDWWKFTQYMHVNAYGFTIIQLHKTLGLNRLLKRIVLHVRVTIADAQHSLRIIMFIKALNTDAQIVTKNGCIAVIVAKQ</sequence>
<dbReference type="AlphaFoldDB" id="A0A8H3GKD9"/>
<gene>
    <name evidence="1" type="ORF">RDB_LOCUS53891</name>
</gene>
<evidence type="ECO:0000313" key="1">
    <source>
        <dbReference type="EMBL" id="CAE6455120.1"/>
    </source>
</evidence>
<comment type="caution">
    <text evidence="1">The sequence shown here is derived from an EMBL/GenBank/DDBJ whole genome shotgun (WGS) entry which is preliminary data.</text>
</comment>
<reference evidence="1" key="1">
    <citation type="submission" date="2021-01" db="EMBL/GenBank/DDBJ databases">
        <authorList>
            <person name="Kaushik A."/>
        </authorList>
    </citation>
    <scope>NUCLEOTIDE SEQUENCE</scope>
    <source>
        <strain evidence="1">AG6-10EEA</strain>
    </source>
</reference>